<dbReference type="AlphaFoldDB" id="A0A4R7CB32"/>
<protein>
    <submittedName>
        <fullName evidence="3">LDH2 family malate/lactate/ureidoglycolate dehydrogenase</fullName>
    </submittedName>
</protein>
<gene>
    <name evidence="3" type="ORF">EV668_0031</name>
</gene>
<keyword evidence="2" id="KW-0560">Oxidoreductase</keyword>
<dbReference type="PANTHER" id="PTHR11091:SF0">
    <property type="entry name" value="MALATE DEHYDROGENASE"/>
    <property type="match status" value="1"/>
</dbReference>
<dbReference type="InterPro" id="IPR036111">
    <property type="entry name" value="Mal/L-sulfo/L-lacto_DH-like_sf"/>
</dbReference>
<dbReference type="InterPro" id="IPR003767">
    <property type="entry name" value="Malate/L-lactate_DH-like"/>
</dbReference>
<keyword evidence="4" id="KW-1185">Reference proteome</keyword>
<dbReference type="Gene3D" id="3.30.1370.60">
    <property type="entry name" value="Hypothetical oxidoreductase yiak, domain 2"/>
    <property type="match status" value="1"/>
</dbReference>
<dbReference type="InterPro" id="IPR043143">
    <property type="entry name" value="Mal/L-sulf/L-lact_DH-like_NADP"/>
</dbReference>
<dbReference type="EMBL" id="SNZR01000002">
    <property type="protein sequence ID" value="TDR95689.1"/>
    <property type="molecule type" value="Genomic_DNA"/>
</dbReference>
<name>A0A4R7CB32_9HYPH</name>
<evidence type="ECO:0000256" key="1">
    <source>
        <dbReference type="ARBA" id="ARBA00006056"/>
    </source>
</evidence>
<proteinExistence type="inferred from homology"/>
<dbReference type="OrthoDB" id="9811519at2"/>
<organism evidence="3 4">
    <name type="scientific">Enterovirga rhinocerotis</name>
    <dbReference type="NCBI Taxonomy" id="1339210"/>
    <lineage>
        <taxon>Bacteria</taxon>
        <taxon>Pseudomonadati</taxon>
        <taxon>Pseudomonadota</taxon>
        <taxon>Alphaproteobacteria</taxon>
        <taxon>Hyphomicrobiales</taxon>
        <taxon>Methylobacteriaceae</taxon>
        <taxon>Enterovirga</taxon>
    </lineage>
</organism>
<dbReference type="GO" id="GO:0016491">
    <property type="term" value="F:oxidoreductase activity"/>
    <property type="evidence" value="ECO:0007669"/>
    <property type="project" value="UniProtKB-KW"/>
</dbReference>
<comment type="similarity">
    <text evidence="1">Belongs to the LDH2/MDH2 oxidoreductase family.</text>
</comment>
<dbReference type="SUPFAM" id="SSF89733">
    <property type="entry name" value="L-sulfolactate dehydrogenase-like"/>
    <property type="match status" value="1"/>
</dbReference>
<dbReference type="Gene3D" id="1.10.1530.10">
    <property type="match status" value="1"/>
</dbReference>
<evidence type="ECO:0000256" key="2">
    <source>
        <dbReference type="ARBA" id="ARBA00023002"/>
    </source>
</evidence>
<dbReference type="PANTHER" id="PTHR11091">
    <property type="entry name" value="OXIDOREDUCTASE-RELATED"/>
    <property type="match status" value="1"/>
</dbReference>
<dbReference type="Pfam" id="PF02615">
    <property type="entry name" value="Ldh_2"/>
    <property type="match status" value="1"/>
</dbReference>
<evidence type="ECO:0000313" key="3">
    <source>
        <dbReference type="EMBL" id="TDR95689.1"/>
    </source>
</evidence>
<sequence length="355" mass="37301">MTRIPPDALIDFCTQVFSAAGVPAEVGRTVSDSLVYADLRGVESHGVLRMEIYLRRASEGMVDPQAAISIVQDGGATALVDGGNNFGAHVGRKALELGFARAAQHGIAGIGVRRSNHFGTAAYFAEAAAREGFGAIVVSNASQTMPPHGGLRPFIGTNPFALAFPTDNGVPFMLDMATSQVARGKIIAAAKRGEAIPAGWAIDAAGRPTTDAQAGLDGAVLPLGGAKGSGLSMGIDILSGVLTGAGFGPGVRNMYENWREPQDVGHFFILVDIARFAPLQLFTSRFAEYAALLKGEPRAAGFDEILYAGEYEHRLAEKRRTEGLDLPAAVVSDLEELGRRFGVPWPDERPADAAA</sequence>
<dbReference type="Proteomes" id="UP000295122">
    <property type="component" value="Unassembled WGS sequence"/>
</dbReference>
<evidence type="ECO:0000313" key="4">
    <source>
        <dbReference type="Proteomes" id="UP000295122"/>
    </source>
</evidence>
<comment type="caution">
    <text evidence="3">The sequence shown here is derived from an EMBL/GenBank/DDBJ whole genome shotgun (WGS) entry which is preliminary data.</text>
</comment>
<reference evidence="3 4" key="1">
    <citation type="submission" date="2019-03" db="EMBL/GenBank/DDBJ databases">
        <title>Genomic Encyclopedia of Type Strains, Phase IV (KMG-IV): sequencing the most valuable type-strain genomes for metagenomic binning, comparative biology and taxonomic classification.</title>
        <authorList>
            <person name="Goeker M."/>
        </authorList>
    </citation>
    <scope>NUCLEOTIDE SEQUENCE [LARGE SCALE GENOMIC DNA]</scope>
    <source>
        <strain evidence="3 4">DSM 25903</strain>
    </source>
</reference>
<dbReference type="InterPro" id="IPR043144">
    <property type="entry name" value="Mal/L-sulf/L-lact_DH-like_ah"/>
</dbReference>
<accession>A0A4R7CB32</accession>
<dbReference type="RefSeq" id="WP_133767851.1">
    <property type="nucleotide sequence ID" value="NZ_SNZR01000002.1"/>
</dbReference>